<accession>A0AAX2AEK8</accession>
<organism evidence="1 2">
    <name type="scientific">Malaciobacter mytili LMG 24559</name>
    <dbReference type="NCBI Taxonomy" id="1032238"/>
    <lineage>
        <taxon>Bacteria</taxon>
        <taxon>Pseudomonadati</taxon>
        <taxon>Campylobacterota</taxon>
        <taxon>Epsilonproteobacteria</taxon>
        <taxon>Campylobacterales</taxon>
        <taxon>Arcobacteraceae</taxon>
        <taxon>Malaciobacter</taxon>
    </lineage>
</organism>
<sequence length="99" mass="11106">MSITFDVVEKLNKAFNSTCINELKMLANSESMIVRRAVAKNVNIDTALANELSFDPVLNVSYMALNNPKSTVKREIPPSNLTKCVVCQKDERYMDCTLC</sequence>
<keyword evidence="2" id="KW-1185">Reference proteome</keyword>
<dbReference type="KEGG" id="amyt:AMYT_0011"/>
<comment type="caution">
    <text evidence="1">The sequence shown here is derived from an EMBL/GenBank/DDBJ whole genome shotgun (WGS) entry which is preliminary data.</text>
</comment>
<protein>
    <submittedName>
        <fullName evidence="1">Uncharacterized protein</fullName>
    </submittedName>
</protein>
<dbReference type="RefSeq" id="WP_114840539.1">
    <property type="nucleotide sequence ID" value="NZ_CP031219.1"/>
</dbReference>
<reference evidence="1 2" key="1">
    <citation type="submission" date="2017-09" db="EMBL/GenBank/DDBJ databases">
        <title>Genomics of the genus Arcobacter.</title>
        <authorList>
            <person name="Perez-Cataluna A."/>
            <person name="Figueras M.J."/>
            <person name="Salas-Masso N."/>
        </authorList>
    </citation>
    <scope>NUCLEOTIDE SEQUENCE [LARGE SCALE GENOMIC DNA]</scope>
    <source>
        <strain evidence="1 2">CECT 7386</strain>
    </source>
</reference>
<dbReference type="EMBL" id="NXID01000055">
    <property type="protein sequence ID" value="RXK13823.1"/>
    <property type="molecule type" value="Genomic_DNA"/>
</dbReference>
<name>A0AAX2AEK8_9BACT</name>
<evidence type="ECO:0000313" key="2">
    <source>
        <dbReference type="Proteomes" id="UP000290092"/>
    </source>
</evidence>
<dbReference type="Proteomes" id="UP000290092">
    <property type="component" value="Unassembled WGS sequence"/>
</dbReference>
<dbReference type="AlphaFoldDB" id="A0AAX2AEK8"/>
<proteinExistence type="predicted"/>
<evidence type="ECO:0000313" key="1">
    <source>
        <dbReference type="EMBL" id="RXK13823.1"/>
    </source>
</evidence>
<gene>
    <name evidence="1" type="ORF">CP985_12815</name>
</gene>